<accession>A0ABT7BZE4</accession>
<keyword evidence="3" id="KW-1185">Reference proteome</keyword>
<evidence type="ECO:0000313" key="3">
    <source>
        <dbReference type="Proteomes" id="UP001232992"/>
    </source>
</evidence>
<dbReference type="Pfam" id="PF03747">
    <property type="entry name" value="ADP_ribosyl_GH"/>
    <property type="match status" value="1"/>
</dbReference>
<dbReference type="InterPro" id="IPR036705">
    <property type="entry name" value="Ribosyl_crysJ1_sf"/>
</dbReference>
<name>A0ABT7BZE4_9CYAN</name>
<keyword evidence="1" id="KW-0732">Signal</keyword>
<evidence type="ECO:0000256" key="1">
    <source>
        <dbReference type="SAM" id="SignalP"/>
    </source>
</evidence>
<dbReference type="Proteomes" id="UP001232992">
    <property type="component" value="Unassembled WGS sequence"/>
</dbReference>
<evidence type="ECO:0000313" key="2">
    <source>
        <dbReference type="EMBL" id="MDJ1184572.1"/>
    </source>
</evidence>
<feature type="signal peptide" evidence="1">
    <location>
        <begin position="1"/>
        <end position="25"/>
    </location>
</feature>
<reference evidence="2 3" key="1">
    <citation type="submission" date="2023-01" db="EMBL/GenBank/DDBJ databases">
        <title>Novel diversity within Roseofilum (Cyanobacteria; Desertifilaceae) from marine benthic mats with descriptions of four novel species.</title>
        <authorList>
            <person name="Wang Y."/>
            <person name="Berthold D.E."/>
            <person name="Hu J."/>
            <person name="Lefler F.W."/>
            <person name="Laughinghouse H.D. IV."/>
        </authorList>
    </citation>
    <scope>NUCLEOTIDE SEQUENCE [LARGE SCALE GENOMIC DNA]</scope>
    <source>
        <strain evidence="2 3">BLCC-M143</strain>
    </source>
</reference>
<comment type="caution">
    <text evidence="2">The sequence shown here is derived from an EMBL/GenBank/DDBJ whole genome shotgun (WGS) entry which is preliminary data.</text>
</comment>
<dbReference type="EMBL" id="JAQOSQ010000016">
    <property type="protein sequence ID" value="MDJ1184572.1"/>
    <property type="molecule type" value="Genomic_DNA"/>
</dbReference>
<evidence type="ECO:0008006" key="4">
    <source>
        <dbReference type="Google" id="ProtNLM"/>
    </source>
</evidence>
<gene>
    <name evidence="2" type="ORF">PMH09_15400</name>
</gene>
<sequence>MKINLTLQGRFAGALWGLAIASALAQEDTPLREYALAVEGGRQLIDGGTLNVRKLSVAQPQESIALLLLLSLYYHEDPQLFSDRWEEISAYYQYSPDWEIAGRVIALTVGLLLEGKSDPKRLIEGLRSQLQYRDTAESPSLNSALNYLCENPRAVFQQQELSEKVSRALQPVVLGLACFLASSHSFSGVISLAKNYTHHRDCILAIAAILVGVDRTQGAIAVPWQLWLQHQIAGNSQVLVDPGDLAIGLLSSWSGAHLPQFDRSNPKISQSYVLQSRSRHAKIV</sequence>
<dbReference type="InterPro" id="IPR005502">
    <property type="entry name" value="Ribosyl_crysJ1"/>
</dbReference>
<organism evidence="2 3">
    <name type="scientific">Roseofilum casamattae BLCC-M143</name>
    <dbReference type="NCBI Taxonomy" id="3022442"/>
    <lineage>
        <taxon>Bacteria</taxon>
        <taxon>Bacillati</taxon>
        <taxon>Cyanobacteriota</taxon>
        <taxon>Cyanophyceae</taxon>
        <taxon>Desertifilales</taxon>
        <taxon>Desertifilaceae</taxon>
        <taxon>Roseofilum</taxon>
        <taxon>Roseofilum casamattae</taxon>
    </lineage>
</organism>
<dbReference type="SUPFAM" id="SSF101478">
    <property type="entry name" value="ADP-ribosylglycohydrolase"/>
    <property type="match status" value="1"/>
</dbReference>
<protein>
    <recommendedName>
        <fullName evidence="4">HEAT repeat domain-containing protein</fullName>
    </recommendedName>
</protein>
<feature type="chain" id="PRO_5045408253" description="HEAT repeat domain-containing protein" evidence="1">
    <location>
        <begin position="26"/>
        <end position="284"/>
    </location>
</feature>
<dbReference type="Gene3D" id="1.10.4080.10">
    <property type="entry name" value="ADP-ribosylation/Crystallin J1"/>
    <property type="match status" value="1"/>
</dbReference>
<proteinExistence type="predicted"/>